<sequence length="101" mass="11030">MRPHSYFMRSHDECVLQNNARNPCGVSDYTGKCTGSQVLPRLDYPEFKTCNMGLGIAKFGHVLTWEGQVSLDATWCVFGLGGPCTSMAGESWATSGHGLVR</sequence>
<dbReference type="EMBL" id="JASCZI010060795">
    <property type="protein sequence ID" value="MED6136058.1"/>
    <property type="molecule type" value="Genomic_DNA"/>
</dbReference>
<reference evidence="1 2" key="1">
    <citation type="journal article" date="2023" name="Plants (Basel)">
        <title>Bridging the Gap: Combining Genomics and Transcriptomics Approaches to Understand Stylosanthes scabra, an Orphan Legume from the Brazilian Caatinga.</title>
        <authorList>
            <person name="Ferreira-Neto J.R.C."/>
            <person name="da Silva M.D."/>
            <person name="Binneck E."/>
            <person name="de Melo N.F."/>
            <person name="da Silva R.H."/>
            <person name="de Melo A.L.T.M."/>
            <person name="Pandolfi V."/>
            <person name="Bustamante F.O."/>
            <person name="Brasileiro-Vidal A.C."/>
            <person name="Benko-Iseppon A.M."/>
        </authorList>
    </citation>
    <scope>NUCLEOTIDE SEQUENCE [LARGE SCALE GENOMIC DNA]</scope>
    <source>
        <tissue evidence="1">Leaves</tissue>
    </source>
</reference>
<evidence type="ECO:0000313" key="2">
    <source>
        <dbReference type="Proteomes" id="UP001341840"/>
    </source>
</evidence>
<evidence type="ECO:0000313" key="1">
    <source>
        <dbReference type="EMBL" id="MED6136058.1"/>
    </source>
</evidence>
<protein>
    <submittedName>
        <fullName evidence="1">Uncharacterized protein</fullName>
    </submittedName>
</protein>
<accession>A0ABU6SJT6</accession>
<gene>
    <name evidence="1" type="ORF">PIB30_052419</name>
</gene>
<comment type="caution">
    <text evidence="1">The sequence shown here is derived from an EMBL/GenBank/DDBJ whole genome shotgun (WGS) entry which is preliminary data.</text>
</comment>
<organism evidence="1 2">
    <name type="scientific">Stylosanthes scabra</name>
    <dbReference type="NCBI Taxonomy" id="79078"/>
    <lineage>
        <taxon>Eukaryota</taxon>
        <taxon>Viridiplantae</taxon>
        <taxon>Streptophyta</taxon>
        <taxon>Embryophyta</taxon>
        <taxon>Tracheophyta</taxon>
        <taxon>Spermatophyta</taxon>
        <taxon>Magnoliopsida</taxon>
        <taxon>eudicotyledons</taxon>
        <taxon>Gunneridae</taxon>
        <taxon>Pentapetalae</taxon>
        <taxon>rosids</taxon>
        <taxon>fabids</taxon>
        <taxon>Fabales</taxon>
        <taxon>Fabaceae</taxon>
        <taxon>Papilionoideae</taxon>
        <taxon>50 kb inversion clade</taxon>
        <taxon>dalbergioids sensu lato</taxon>
        <taxon>Dalbergieae</taxon>
        <taxon>Pterocarpus clade</taxon>
        <taxon>Stylosanthes</taxon>
    </lineage>
</organism>
<dbReference type="Proteomes" id="UP001341840">
    <property type="component" value="Unassembled WGS sequence"/>
</dbReference>
<name>A0ABU6SJT6_9FABA</name>
<keyword evidence="2" id="KW-1185">Reference proteome</keyword>
<proteinExistence type="predicted"/>